<comment type="caution">
    <text evidence="1">The sequence shown here is derived from an EMBL/GenBank/DDBJ whole genome shotgun (WGS) entry which is preliminary data.</text>
</comment>
<dbReference type="InterPro" id="IPR046038">
    <property type="entry name" value="DUF5996"/>
</dbReference>
<dbReference type="Proteomes" id="UP000763802">
    <property type="component" value="Unassembled WGS sequence"/>
</dbReference>
<organism evidence="1 2">
    <name type="scientific">Falsiruegeria litorea</name>
    <dbReference type="NCBI Taxonomy" id="1280831"/>
    <lineage>
        <taxon>Bacteria</taxon>
        <taxon>Pseudomonadati</taxon>
        <taxon>Pseudomonadota</taxon>
        <taxon>Alphaproteobacteria</taxon>
        <taxon>Rhodobacterales</taxon>
        <taxon>Roseobacteraceae</taxon>
        <taxon>Falsiruegeria</taxon>
    </lineage>
</organism>
<evidence type="ECO:0008006" key="3">
    <source>
        <dbReference type="Google" id="ProtNLM"/>
    </source>
</evidence>
<proteinExistence type="predicted"/>
<name>A0ABS5WVH5_9RHOB</name>
<evidence type="ECO:0000313" key="2">
    <source>
        <dbReference type="Proteomes" id="UP000763802"/>
    </source>
</evidence>
<dbReference type="RefSeq" id="WP_147232895.1">
    <property type="nucleotide sequence ID" value="NZ_JAHHDY010000018.1"/>
</dbReference>
<dbReference type="EMBL" id="JAHHDY010000018">
    <property type="protein sequence ID" value="MBT3143102.1"/>
    <property type="molecule type" value="Genomic_DNA"/>
</dbReference>
<protein>
    <recommendedName>
        <fullName evidence="3">Ava_C0101 and related proteins</fullName>
    </recommendedName>
</protein>
<evidence type="ECO:0000313" key="1">
    <source>
        <dbReference type="EMBL" id="MBT3143102.1"/>
    </source>
</evidence>
<dbReference type="Pfam" id="PF19459">
    <property type="entry name" value="DUF5996"/>
    <property type="match status" value="1"/>
</dbReference>
<keyword evidence="2" id="KW-1185">Reference proteome</keyword>
<gene>
    <name evidence="1" type="ORF">KL867_18705</name>
</gene>
<accession>A0ABS5WVH5</accession>
<reference evidence="1 2" key="1">
    <citation type="submission" date="2021-05" db="EMBL/GenBank/DDBJ databases">
        <title>Draft genomes of marine bacteria isolated from model chitin particles.</title>
        <authorList>
            <person name="Datta M.S."/>
            <person name="Schwartzman J.A."/>
            <person name="Cordero O."/>
        </authorList>
    </citation>
    <scope>NUCLEOTIDE SEQUENCE [LARGE SCALE GENOMIC DNA]</scope>
    <source>
        <strain evidence="1 2">4E07</strain>
    </source>
</reference>
<sequence>MSTLPALPYNEWVETKDTLHLFLQIIGKIRLRAHPKLNHWWHVTLFPHVRGLTTGRIPYAGGGFEILYDMLDHKVTVSSDAGRQGSFSVPGLTVAGFHDALFSRLEDLGISVNIIGVPYDNKSTVPFAEDTAPRAYDESAVSDFWRALCVIANVFEKYRSGFVGKQTPVQLYWHSFDLVVTRFSGRSYPLNKGRQSDKEAYSHEVISIGFWPGDDTFPEAAFYGYAYPEPDDLNLEPLSPKQAFWAEKNGGALAILKYEDARTTEDADEAILAFLNSLYEGAACKAVWPAEELAHAYA</sequence>